<feature type="transmembrane region" description="Helical" evidence="1">
    <location>
        <begin position="6"/>
        <end position="27"/>
    </location>
</feature>
<comment type="subcellular location">
    <subcellularLocation>
        <location evidence="1">Cell membrane</location>
        <topology evidence="1">Multi-pass membrane protein</topology>
    </subcellularLocation>
</comment>
<dbReference type="Proteomes" id="UP000746471">
    <property type="component" value="Unassembled WGS sequence"/>
</dbReference>
<dbReference type="RefSeq" id="WP_213238359.1">
    <property type="nucleotide sequence ID" value="NZ_JAHBCL010000042.1"/>
</dbReference>
<keyword evidence="1" id="KW-0961">Cell wall biogenesis/degradation</keyword>
<name>A0ABS5PUG8_9FIRM</name>
<keyword evidence="1" id="KW-0472">Membrane</keyword>
<reference evidence="2 3" key="1">
    <citation type="submission" date="2021-05" db="EMBL/GenBank/DDBJ databases">
        <title>Fusibacter ferrireducens sp. nov., an anaerobic, sulfur- and Fe-reducing bacterium isolated from the mangrove sediment.</title>
        <authorList>
            <person name="Qiu D."/>
        </authorList>
    </citation>
    <scope>NUCLEOTIDE SEQUENCE [LARGE SCALE GENOMIC DNA]</scope>
    <source>
        <strain evidence="2 3">DSM 12116</strain>
    </source>
</reference>
<comment type="pathway">
    <text evidence="1">Cell wall biogenesis; peptidoglycan biosynthesis.</text>
</comment>
<feature type="transmembrane region" description="Helical" evidence="1">
    <location>
        <begin position="34"/>
        <end position="51"/>
    </location>
</feature>
<keyword evidence="1" id="KW-0573">Peptidoglycan synthesis</keyword>
<comment type="function">
    <text evidence="1">Involved in peptidoglycan biosynthesis. Transports lipid-linked peptidoglycan precursors from the inner to the outer leaflet of the cytoplasmic membrane.</text>
</comment>
<keyword evidence="1" id="KW-1133">Transmembrane helix</keyword>
<sequence>MSQIIVVFILTVVIHFINTLAYAVRIVGIRTGRIAISFALFNIVVLVSRIANTVQAPLLAKTVENSINGGFAGNLMLNFRYILLAATVGTILAALFIPTFQRLYAIAVEKFNVYKSVPRLLLHSFSRAGVKQFSMNLKVPSRNNLTQLKTVSDFPVRMTVLNTLAVAMLTVGVLASLYAGVLAPAYRTTASTLSSVITGLSTILLFVFIDPQLSIMTDEVLEGEKSEGEFRRTVTFMVFGRVMGTMLAQVMLFPAAHVIAYIASNVI</sequence>
<protein>
    <recommendedName>
        <fullName evidence="1">Lipid II flippase Amj</fullName>
    </recommendedName>
</protein>
<comment type="similarity">
    <text evidence="1">Belongs to the Amj family.</text>
</comment>
<comment type="caution">
    <text evidence="2">The sequence shown here is derived from an EMBL/GenBank/DDBJ whole genome shotgun (WGS) entry which is preliminary data.</text>
</comment>
<dbReference type="InterPro" id="IPR021260">
    <property type="entry name" value="Amj"/>
</dbReference>
<proteinExistence type="inferred from homology"/>
<feature type="transmembrane region" description="Helical" evidence="1">
    <location>
        <begin position="164"/>
        <end position="186"/>
    </location>
</feature>
<gene>
    <name evidence="1" type="primary">amj</name>
    <name evidence="2" type="ORF">KHM83_17585</name>
</gene>
<accession>A0ABS5PUG8</accession>
<organism evidence="2 3">
    <name type="scientific">Fusibacter paucivorans</name>
    <dbReference type="NCBI Taxonomy" id="76009"/>
    <lineage>
        <taxon>Bacteria</taxon>
        <taxon>Bacillati</taxon>
        <taxon>Bacillota</taxon>
        <taxon>Clostridia</taxon>
        <taxon>Eubacteriales</taxon>
        <taxon>Eubacteriales Family XII. Incertae Sedis</taxon>
        <taxon>Fusibacter</taxon>
    </lineage>
</organism>
<evidence type="ECO:0000313" key="3">
    <source>
        <dbReference type="Proteomes" id="UP000746471"/>
    </source>
</evidence>
<dbReference type="HAMAP" id="MF_02077">
    <property type="entry name" value="Amj_flippase"/>
    <property type="match status" value="1"/>
</dbReference>
<feature type="transmembrane region" description="Helical" evidence="1">
    <location>
        <begin position="81"/>
        <end position="100"/>
    </location>
</feature>
<feature type="transmembrane region" description="Helical" evidence="1">
    <location>
        <begin position="238"/>
        <end position="263"/>
    </location>
</feature>
<keyword evidence="1" id="KW-0133">Cell shape</keyword>
<keyword evidence="1" id="KW-1003">Cell membrane</keyword>
<feature type="transmembrane region" description="Helical" evidence="1">
    <location>
        <begin position="192"/>
        <end position="209"/>
    </location>
</feature>
<dbReference type="EMBL" id="JAHBCL010000042">
    <property type="protein sequence ID" value="MBS7528502.1"/>
    <property type="molecule type" value="Genomic_DNA"/>
</dbReference>
<keyword evidence="1" id="KW-0812">Transmembrane</keyword>
<keyword evidence="1" id="KW-0813">Transport</keyword>
<dbReference type="Pfam" id="PF10997">
    <property type="entry name" value="Amj"/>
    <property type="match status" value="1"/>
</dbReference>
<evidence type="ECO:0000256" key="1">
    <source>
        <dbReference type="HAMAP-Rule" id="MF_02077"/>
    </source>
</evidence>
<evidence type="ECO:0000313" key="2">
    <source>
        <dbReference type="EMBL" id="MBS7528502.1"/>
    </source>
</evidence>
<keyword evidence="3" id="KW-1185">Reference proteome</keyword>